<feature type="transmembrane region" description="Helical" evidence="9">
    <location>
        <begin position="262"/>
        <end position="283"/>
    </location>
</feature>
<evidence type="ECO:0000259" key="10">
    <source>
        <dbReference type="Pfam" id="PF13231"/>
    </source>
</evidence>
<keyword evidence="5 9" id="KW-0812">Transmembrane</keyword>
<evidence type="ECO:0000256" key="7">
    <source>
        <dbReference type="ARBA" id="ARBA00023136"/>
    </source>
</evidence>
<feature type="transmembrane region" description="Helical" evidence="9">
    <location>
        <begin position="213"/>
        <end position="237"/>
    </location>
</feature>
<feature type="transmembrane region" description="Helical" evidence="9">
    <location>
        <begin position="295"/>
        <end position="314"/>
    </location>
</feature>
<keyword evidence="4" id="KW-0808">Transferase</keyword>
<sequence>MSSTAWRVPLIGALFLFALSAVVLMVMRPLMAIDETRYVTVAWEMWQGGSKLVPHLNGAIYSDKPPLLFWLINIVWSVTGPSEWAARLVAPAFGLLSVGLVAMLARRLWPEEPERAGLAALILGTSGVFLLFGSTTMFDTMLTAATLLGMLAVWAMRDTDRFAPVIGLGIALAFGVFAKGPVILVHVLPTALLMPLWATGAERPALKQWYARIGIGFLIGFGIVLLWLGPAIIFGGAEYREQILWKQSAGRMVESFAHGRPVWFFVALLPFFLWPWGWSRAGLATFKPSRLWEDAGTRMVAVWFATAFVAFSLISGKQAHYLVPELPALALILSGLLPTAERRMRWLRLLWLLPGVATAIAAASVHFGAFPELPEGTGSWLFVIAGVALLVGGALIVMRARQGWFAEAFVAPLVLIAIQIMVWPILWKVYDPAPIASLIAAHSENGVATTDRGYAGQFSFVARLEKPVTVLGNSADLGRWMADHPGGLVLAAKPVEGVDGLNQIAERHFRQDDWRLYQVAETITPPAEAAPETTPEATPETGPASAPDSAN</sequence>
<dbReference type="Pfam" id="PF13231">
    <property type="entry name" value="PMT_2"/>
    <property type="match status" value="1"/>
</dbReference>
<comment type="subcellular location">
    <subcellularLocation>
        <location evidence="1">Cell membrane</location>
        <topology evidence="1">Multi-pass membrane protein</topology>
    </subcellularLocation>
</comment>
<feature type="transmembrane region" description="Helical" evidence="9">
    <location>
        <begin position="116"/>
        <end position="132"/>
    </location>
</feature>
<dbReference type="PANTHER" id="PTHR33908">
    <property type="entry name" value="MANNOSYLTRANSFERASE YKCB-RELATED"/>
    <property type="match status" value="1"/>
</dbReference>
<protein>
    <submittedName>
        <fullName evidence="11">Glycosyltransferase family 39 protein</fullName>
    </submittedName>
</protein>
<evidence type="ECO:0000256" key="4">
    <source>
        <dbReference type="ARBA" id="ARBA00022679"/>
    </source>
</evidence>
<keyword evidence="6 9" id="KW-1133">Transmembrane helix</keyword>
<feature type="transmembrane region" description="Helical" evidence="9">
    <location>
        <begin position="84"/>
        <end position="104"/>
    </location>
</feature>
<evidence type="ECO:0000313" key="11">
    <source>
        <dbReference type="EMBL" id="QPZ92716.1"/>
    </source>
</evidence>
<evidence type="ECO:0000256" key="1">
    <source>
        <dbReference type="ARBA" id="ARBA00004651"/>
    </source>
</evidence>
<feature type="domain" description="Glycosyltransferase RgtA/B/C/D-like" evidence="10">
    <location>
        <begin position="63"/>
        <end position="227"/>
    </location>
</feature>
<dbReference type="InterPro" id="IPR038731">
    <property type="entry name" value="RgtA/B/C-like"/>
</dbReference>
<dbReference type="EMBL" id="CP053562">
    <property type="protein sequence ID" value="QPZ92716.1"/>
    <property type="molecule type" value="Genomic_DNA"/>
</dbReference>
<feature type="region of interest" description="Disordered" evidence="8">
    <location>
        <begin position="523"/>
        <end position="551"/>
    </location>
</feature>
<accession>A0ABX6YYB3</accession>
<dbReference type="Proteomes" id="UP000192422">
    <property type="component" value="Chromosome"/>
</dbReference>
<evidence type="ECO:0000256" key="9">
    <source>
        <dbReference type="SAM" id="Phobius"/>
    </source>
</evidence>
<feature type="transmembrane region" description="Helical" evidence="9">
    <location>
        <begin position="404"/>
        <end position="427"/>
    </location>
</feature>
<reference evidence="11 12" key="1">
    <citation type="submission" date="2020-05" db="EMBL/GenBank/DDBJ databases">
        <title>Thioclava electrotropha strain Elox9 finished genome.</title>
        <authorList>
            <person name="Rowe A.R."/>
            <person name="Wilbanks E.G."/>
        </authorList>
    </citation>
    <scope>NUCLEOTIDE SEQUENCE [LARGE SCALE GENOMIC DNA]</scope>
    <source>
        <strain evidence="11 12">Elox9</strain>
    </source>
</reference>
<organism evidence="11 12">
    <name type="scientific">Thioclava electrotropha</name>
    <dbReference type="NCBI Taxonomy" id="1549850"/>
    <lineage>
        <taxon>Bacteria</taxon>
        <taxon>Pseudomonadati</taxon>
        <taxon>Pseudomonadota</taxon>
        <taxon>Alphaproteobacteria</taxon>
        <taxon>Rhodobacterales</taxon>
        <taxon>Paracoccaceae</taxon>
        <taxon>Thioclava</taxon>
    </lineage>
</organism>
<feature type="transmembrane region" description="Helical" evidence="9">
    <location>
        <begin position="162"/>
        <end position="178"/>
    </location>
</feature>
<evidence type="ECO:0000313" key="12">
    <source>
        <dbReference type="Proteomes" id="UP000192422"/>
    </source>
</evidence>
<evidence type="ECO:0000256" key="5">
    <source>
        <dbReference type="ARBA" id="ARBA00022692"/>
    </source>
</evidence>
<gene>
    <name evidence="11" type="ORF">AKL02_018675</name>
</gene>
<evidence type="ECO:0000256" key="8">
    <source>
        <dbReference type="SAM" id="MobiDB-lite"/>
    </source>
</evidence>
<keyword evidence="7 9" id="KW-0472">Membrane</keyword>
<evidence type="ECO:0000256" key="3">
    <source>
        <dbReference type="ARBA" id="ARBA00022676"/>
    </source>
</evidence>
<evidence type="ECO:0000256" key="2">
    <source>
        <dbReference type="ARBA" id="ARBA00022475"/>
    </source>
</evidence>
<keyword evidence="2" id="KW-1003">Cell membrane</keyword>
<evidence type="ECO:0000256" key="6">
    <source>
        <dbReference type="ARBA" id="ARBA00022989"/>
    </source>
</evidence>
<dbReference type="PANTHER" id="PTHR33908:SF11">
    <property type="entry name" value="MEMBRANE PROTEIN"/>
    <property type="match status" value="1"/>
</dbReference>
<proteinExistence type="predicted"/>
<feature type="transmembrane region" description="Helical" evidence="9">
    <location>
        <begin position="349"/>
        <end position="367"/>
    </location>
</feature>
<keyword evidence="12" id="KW-1185">Reference proteome</keyword>
<name>A0ABX6YYB3_9RHOB</name>
<dbReference type="InterPro" id="IPR050297">
    <property type="entry name" value="LipidA_mod_glycosyltrf_83"/>
</dbReference>
<feature type="transmembrane region" description="Helical" evidence="9">
    <location>
        <begin position="379"/>
        <end position="397"/>
    </location>
</feature>
<keyword evidence="3" id="KW-0328">Glycosyltransferase</keyword>
<dbReference type="RefSeq" id="WP_165756981.1">
    <property type="nucleotide sequence ID" value="NZ_CP053562.1"/>
</dbReference>